<accession>A0A806JZ30</accession>
<proteinExistence type="predicted"/>
<evidence type="ECO:0000313" key="1">
    <source>
        <dbReference type="EMBL" id="AGS52402.1"/>
    </source>
</evidence>
<sequence length="117" mass="12602">MNHFTQISKFAAMAAIAAIGISLYACEEKEKASKPTEAAVQQETPEKLLVESISFNSAKNVYAISGKAAKIAGEDPNTGGLMLELGETATVELSPNEIVKCDNYETTTIKNYMKIII</sequence>
<protein>
    <submittedName>
        <fullName evidence="1">Uncharacterized protein</fullName>
    </submittedName>
</protein>
<name>A0A806JZ30_9BACT</name>
<reference evidence="1" key="1">
    <citation type="submission" date="2012-03" db="EMBL/GenBank/DDBJ databases">
        <title>Functional metagenomics reveals considerable lignocellulase gene clusters in the gut microbiome of a wood-feeding higher termite.</title>
        <authorList>
            <person name="Liu N."/>
        </authorList>
    </citation>
    <scope>NUCLEOTIDE SEQUENCE</scope>
</reference>
<dbReference type="AlphaFoldDB" id="A0A806JZ30"/>
<dbReference type="EMBL" id="JQ844192">
    <property type="protein sequence ID" value="AGS52402.1"/>
    <property type="molecule type" value="Genomic_DNA"/>
</dbReference>
<organism evidence="1">
    <name type="scientific">uncultured bacterium contig00085</name>
    <dbReference type="NCBI Taxonomy" id="1181558"/>
    <lineage>
        <taxon>Bacteria</taxon>
        <taxon>environmental samples</taxon>
    </lineage>
</organism>